<feature type="transmembrane region" description="Helical" evidence="2">
    <location>
        <begin position="21"/>
        <end position="39"/>
    </location>
</feature>
<dbReference type="InterPro" id="IPR007137">
    <property type="entry name" value="DUF348"/>
</dbReference>
<keyword evidence="2" id="KW-0472">Membrane</keyword>
<keyword evidence="5" id="KW-1185">Reference proteome</keyword>
<dbReference type="InterPro" id="IPR011098">
    <property type="entry name" value="G5_dom"/>
</dbReference>
<evidence type="ECO:0000256" key="1">
    <source>
        <dbReference type="ARBA" id="ARBA00022729"/>
    </source>
</evidence>
<dbReference type="Proteomes" id="UP000768567">
    <property type="component" value="Unassembled WGS sequence"/>
</dbReference>
<keyword evidence="1" id="KW-0732">Signal</keyword>
<dbReference type="Gene3D" id="2.20.230.10">
    <property type="entry name" value="Resuscitation-promoting factor rpfb"/>
    <property type="match status" value="1"/>
</dbReference>
<dbReference type="PANTHER" id="PTHR39160">
    <property type="entry name" value="CELL WALL-BINDING PROTEIN YOCH"/>
    <property type="match status" value="1"/>
</dbReference>
<dbReference type="SUPFAM" id="SSF50685">
    <property type="entry name" value="Barwin-like endoglucanases"/>
    <property type="match status" value="1"/>
</dbReference>
<dbReference type="Pfam" id="PF03990">
    <property type="entry name" value="DUF348"/>
    <property type="match status" value="1"/>
</dbReference>
<sequence length="379" mass="41176">MIQPKTKEHIRRWFCHRLPKYGTLLGCVSVLFGVIALTASQLQVVTVSDSHGKRATVVSAEREVVELIAQAGISPSSTSDELLVTETGENNSIHILRAFSVPVTVDGETSDIVTTGGTVEEVLSEAGIALGDDDETEPARDDTVQEGDSITVYRVRYDTYTVQEVIPAETVTLYTSLFYRQKNYEQVMQQGSDGLDEVTYRDKYVDGELAKSDELSRVTLTGMVQNIVKQYGEGVPVSSFVGPEVVDGVPAEGVTTVYSSQRSTGYSASATAKGASGRNLTYGTVAVNPNVIPYGTLLYITSDDGRFVYGYAYAADTGTAMMTGHAFIDLYYETYAESVKNAVIPVTVYVIDDEVAAQYEEQNDQIMKDSLADRGVIVD</sequence>
<dbReference type="PROSITE" id="PS51109">
    <property type="entry name" value="G5"/>
    <property type="match status" value="1"/>
</dbReference>
<keyword evidence="2" id="KW-0812">Transmembrane</keyword>
<reference evidence="4 5" key="1">
    <citation type="submission" date="2020-10" db="EMBL/GenBank/DDBJ databases">
        <title>ChiBAC.</title>
        <authorList>
            <person name="Zenner C."/>
            <person name="Hitch T.C.A."/>
            <person name="Clavel T."/>
        </authorList>
    </citation>
    <scope>NUCLEOTIDE SEQUENCE [LARGE SCALE GENOMIC DNA]</scope>
    <source>
        <strain evidence="4 5">DSM 109015</strain>
    </source>
</reference>
<keyword evidence="2" id="KW-1133">Transmembrane helix</keyword>
<gene>
    <name evidence="4" type="ORF">INF35_05590</name>
</gene>
<dbReference type="SMART" id="SM01208">
    <property type="entry name" value="G5"/>
    <property type="match status" value="1"/>
</dbReference>
<dbReference type="Pfam" id="PF07501">
    <property type="entry name" value="G5"/>
    <property type="match status" value="1"/>
</dbReference>
<evidence type="ECO:0000313" key="5">
    <source>
        <dbReference type="Proteomes" id="UP000768567"/>
    </source>
</evidence>
<dbReference type="InterPro" id="IPR059180">
    <property type="entry name" value="3D_YorM"/>
</dbReference>
<proteinExistence type="predicted"/>
<evidence type="ECO:0000313" key="4">
    <source>
        <dbReference type="EMBL" id="MBE5037254.1"/>
    </source>
</evidence>
<dbReference type="CDD" id="cd14667">
    <property type="entry name" value="3D_containing_proteins"/>
    <property type="match status" value="1"/>
</dbReference>
<dbReference type="EMBL" id="JADCKC010000001">
    <property type="protein sequence ID" value="MBE5037254.1"/>
    <property type="molecule type" value="Genomic_DNA"/>
</dbReference>
<comment type="caution">
    <text evidence="4">The sequence shown here is derived from an EMBL/GenBank/DDBJ whole genome shotgun (WGS) entry which is preliminary data.</text>
</comment>
<dbReference type="InterPro" id="IPR051933">
    <property type="entry name" value="Resuscitation_pf_RpfB"/>
</dbReference>
<evidence type="ECO:0000256" key="2">
    <source>
        <dbReference type="SAM" id="Phobius"/>
    </source>
</evidence>
<dbReference type="InterPro" id="IPR036908">
    <property type="entry name" value="RlpA-like_sf"/>
</dbReference>
<dbReference type="RefSeq" id="WP_193500480.1">
    <property type="nucleotide sequence ID" value="NZ_JADCKC010000001.1"/>
</dbReference>
<dbReference type="Gene3D" id="2.40.40.10">
    <property type="entry name" value="RlpA-like domain"/>
    <property type="match status" value="1"/>
</dbReference>
<accession>A0ABR9R2C0</accession>
<dbReference type="PANTHER" id="PTHR39160:SF4">
    <property type="entry name" value="RESUSCITATION-PROMOTING FACTOR RPFB"/>
    <property type="match status" value="1"/>
</dbReference>
<feature type="domain" description="G5" evidence="3">
    <location>
        <begin position="152"/>
        <end position="234"/>
    </location>
</feature>
<protein>
    <submittedName>
        <fullName evidence="4">DUF348 domain-containing protein</fullName>
    </submittedName>
</protein>
<evidence type="ECO:0000259" key="3">
    <source>
        <dbReference type="PROSITE" id="PS51109"/>
    </source>
</evidence>
<dbReference type="InterPro" id="IPR010611">
    <property type="entry name" value="3D_dom"/>
</dbReference>
<name>A0ABR9R2C0_9FIRM</name>
<dbReference type="Pfam" id="PF06725">
    <property type="entry name" value="3D"/>
    <property type="match status" value="1"/>
</dbReference>
<organism evidence="4 5">
    <name type="scientific">Gemmiger gallinarum</name>
    <dbReference type="NCBI Taxonomy" id="2779354"/>
    <lineage>
        <taxon>Bacteria</taxon>
        <taxon>Bacillati</taxon>
        <taxon>Bacillota</taxon>
        <taxon>Clostridia</taxon>
        <taxon>Eubacteriales</taxon>
        <taxon>Gemmiger</taxon>
    </lineage>
</organism>